<protein>
    <submittedName>
        <fullName evidence="4">PTS sugar transporter subunit IIC</fullName>
    </submittedName>
</protein>
<evidence type="ECO:0000256" key="1">
    <source>
        <dbReference type="SAM" id="Phobius"/>
    </source>
</evidence>
<gene>
    <name evidence="4" type="ORF">FHL05_02575</name>
    <name evidence="3" type="ORF">FHL06_10495</name>
</gene>
<comment type="caution">
    <text evidence="4">The sequence shown here is derived from an EMBL/GenBank/DDBJ whole genome shotgun (WGS) entry which is preliminary data.</text>
</comment>
<organism evidence="4 5">
    <name type="scientific">Companilactobacillus halodurans</name>
    <dbReference type="NCBI Taxonomy" id="2584183"/>
    <lineage>
        <taxon>Bacteria</taxon>
        <taxon>Bacillati</taxon>
        <taxon>Bacillota</taxon>
        <taxon>Bacilli</taxon>
        <taxon>Lactobacillales</taxon>
        <taxon>Lactobacillaceae</taxon>
        <taxon>Companilactobacillus</taxon>
    </lineage>
</organism>
<feature type="transmembrane region" description="Helical" evidence="1">
    <location>
        <begin position="72"/>
        <end position="93"/>
    </location>
</feature>
<dbReference type="InterPro" id="IPR051088">
    <property type="entry name" value="PTS_Sugar-EIIC/EIIB"/>
</dbReference>
<dbReference type="AlphaFoldDB" id="A0A5P0ZV41"/>
<evidence type="ECO:0000313" key="4">
    <source>
        <dbReference type="EMBL" id="MQS96775.1"/>
    </source>
</evidence>
<dbReference type="Proteomes" id="UP000414364">
    <property type="component" value="Unassembled WGS sequence"/>
</dbReference>
<sequence length="428" mass="48114">MKKYNNRPIIGWLYRISTLKCFNYLQNALIVAFPIIVVNGFLETILQTLMTDNGFFVVTFHLEHFVASNVVLINQLTVLVKLLQVFANTIIAVQFSRNVAKSLDNNITCGAMTAFSFIILSIKLGQSNELIFIIHGVTFALLTGLGVSKCFDFFRVEVNRDNNDYQNSLISTLANIRPILCIIFGILVLKILNFEIYSNGINVRIQSIIQTNLTDNHYSLIPMLLIIFLRSISKFMGISTDSIFDFSTRAQLVNLNHALKFSHPVAAVYPTAYSTLYSCFVHLGGDGMLLALVIVVLIIGENKHLRRLLTWSFIPTFFNFSEPVMVGFPIMYMPIYLIPFIMSPLVTTIIVYPFLKYNIIPTPVYPVPNGTPGPLMGFIATGGNILTLLLGLFCLIVSCLIYLPFVKAEMKLINLEHAKISPPLKDKF</sequence>
<evidence type="ECO:0000313" key="5">
    <source>
        <dbReference type="Proteomes" id="UP000371423"/>
    </source>
</evidence>
<dbReference type="OrthoDB" id="1651152at2"/>
<keyword evidence="4" id="KW-0762">Sugar transport</keyword>
<feature type="transmembrane region" description="Helical" evidence="1">
    <location>
        <begin position="130"/>
        <end position="148"/>
    </location>
</feature>
<evidence type="ECO:0000313" key="3">
    <source>
        <dbReference type="EMBL" id="MQS76798.1"/>
    </source>
</evidence>
<keyword evidence="1" id="KW-0812">Transmembrane</keyword>
<keyword evidence="5" id="KW-1185">Reference proteome</keyword>
<dbReference type="GO" id="GO:0016020">
    <property type="term" value="C:membrane"/>
    <property type="evidence" value="ECO:0007669"/>
    <property type="project" value="InterPro"/>
</dbReference>
<feature type="transmembrane region" description="Helical" evidence="1">
    <location>
        <begin position="169"/>
        <end position="192"/>
    </location>
</feature>
<dbReference type="PANTHER" id="PTHR33989:SF4">
    <property type="entry name" value="PTS SYSTEM N,N'-DIACETYLCHITOBIOSE-SPECIFIC EIIC COMPONENT"/>
    <property type="match status" value="1"/>
</dbReference>
<dbReference type="Proteomes" id="UP000371423">
    <property type="component" value="Unassembled WGS sequence"/>
</dbReference>
<feature type="transmembrane region" description="Helical" evidence="1">
    <location>
        <begin position="335"/>
        <end position="355"/>
    </location>
</feature>
<dbReference type="InterPro" id="IPR004501">
    <property type="entry name" value="PTS_EIIC_3"/>
</dbReference>
<feature type="transmembrane region" description="Helical" evidence="1">
    <location>
        <begin position="21"/>
        <end position="42"/>
    </location>
</feature>
<keyword evidence="1" id="KW-0472">Membrane</keyword>
<keyword evidence="4" id="KW-0813">Transport</keyword>
<accession>A0A5P0ZV41</accession>
<dbReference type="PANTHER" id="PTHR33989">
    <property type="match status" value="1"/>
</dbReference>
<feature type="domain" description="PTS EIIC type-3" evidence="2">
    <location>
        <begin position="5"/>
        <end position="405"/>
    </location>
</feature>
<name>A0A5P0ZV41_9LACO</name>
<dbReference type="GO" id="GO:0008982">
    <property type="term" value="F:protein-N(PI)-phosphohistidine-sugar phosphotransferase activity"/>
    <property type="evidence" value="ECO:0007669"/>
    <property type="project" value="InterPro"/>
</dbReference>
<feature type="transmembrane region" description="Helical" evidence="1">
    <location>
        <begin position="105"/>
        <end position="124"/>
    </location>
</feature>
<feature type="transmembrane region" description="Helical" evidence="1">
    <location>
        <begin position="375"/>
        <end position="403"/>
    </location>
</feature>
<keyword evidence="1" id="KW-1133">Transmembrane helix</keyword>
<feature type="transmembrane region" description="Helical" evidence="1">
    <location>
        <begin position="275"/>
        <end position="299"/>
    </location>
</feature>
<reference evidence="5 6" key="1">
    <citation type="journal article" date="2019" name="Syst. Appl. Microbiol.">
        <title>Polyphasic characterization of two novel Lactobacillus spp. isolated from blown salami packages: Description of Lactobacillus halodurans sp. nov. and Lactobacillus salsicarnum sp. nov.</title>
        <authorList>
            <person name="Schuster J.A."/>
            <person name="Klingl A."/>
            <person name="Vogel R.F."/>
            <person name="Ehrmann M.A."/>
        </authorList>
    </citation>
    <scope>NUCLEOTIDE SEQUENCE [LARGE SCALE GENOMIC DNA]</scope>
    <source>
        <strain evidence="4 5">TMW 1.1920</strain>
        <strain evidence="3 6">TMW 1.2172</strain>
    </source>
</reference>
<evidence type="ECO:0000259" key="2">
    <source>
        <dbReference type="PROSITE" id="PS51105"/>
    </source>
</evidence>
<dbReference type="GO" id="GO:0009401">
    <property type="term" value="P:phosphoenolpyruvate-dependent sugar phosphotransferase system"/>
    <property type="evidence" value="ECO:0007669"/>
    <property type="project" value="InterPro"/>
</dbReference>
<dbReference type="EMBL" id="VDFP01000026">
    <property type="protein sequence ID" value="MQS76798.1"/>
    <property type="molecule type" value="Genomic_DNA"/>
</dbReference>
<dbReference type="EMBL" id="VDFO01000007">
    <property type="protein sequence ID" value="MQS96775.1"/>
    <property type="molecule type" value="Genomic_DNA"/>
</dbReference>
<evidence type="ECO:0000313" key="6">
    <source>
        <dbReference type="Proteomes" id="UP000414364"/>
    </source>
</evidence>
<proteinExistence type="predicted"/>
<dbReference type="PROSITE" id="PS51105">
    <property type="entry name" value="PTS_EIIC_TYPE_3"/>
    <property type="match status" value="1"/>
</dbReference>